<dbReference type="EC" id="1.5.1.3" evidence="3 8"/>
<dbReference type="PANTHER" id="PTHR48069">
    <property type="entry name" value="DIHYDROFOLATE REDUCTASE"/>
    <property type="match status" value="1"/>
</dbReference>
<comment type="catalytic activity">
    <reaction evidence="8">
        <text>(6S)-5,6,7,8-tetrahydrofolate + NADP(+) = 7,8-dihydrofolate + NADPH + H(+)</text>
        <dbReference type="Rhea" id="RHEA:15009"/>
        <dbReference type="ChEBI" id="CHEBI:15378"/>
        <dbReference type="ChEBI" id="CHEBI:57451"/>
        <dbReference type="ChEBI" id="CHEBI:57453"/>
        <dbReference type="ChEBI" id="CHEBI:57783"/>
        <dbReference type="ChEBI" id="CHEBI:58349"/>
        <dbReference type="EC" id="1.5.1.3"/>
    </reaction>
</comment>
<evidence type="ECO:0000256" key="6">
    <source>
        <dbReference type="ARBA" id="ARBA00023002"/>
    </source>
</evidence>
<keyword evidence="5 8" id="KW-0521">NADP</keyword>
<dbReference type="UniPathway" id="UPA00077">
    <property type="reaction ID" value="UER00158"/>
</dbReference>
<evidence type="ECO:0000256" key="8">
    <source>
        <dbReference type="PIRNR" id="PIRNR000194"/>
    </source>
</evidence>
<dbReference type="InterPro" id="IPR012259">
    <property type="entry name" value="DHFR"/>
</dbReference>
<comment type="caution">
    <text evidence="11">The sequence shown here is derived from an EMBL/GenBank/DDBJ whole genome shotgun (WGS) entry which is preliminary data.</text>
</comment>
<sequence>MISMIWAMGRNNALGCKNRMPWHLPADFAYFKRTTLGKPVIMGRKTFESIGKPLPGRTNVVITRDSKFRPQGCITVHSIDKAKAFAAGGEAFIIGGAEIYGAFLPVADKLYITEIDHTFEADTYFPGIDYSKWKLVSEEPGPKDEKNPYDYRFLVYERAD</sequence>
<evidence type="ECO:0000256" key="2">
    <source>
        <dbReference type="ARBA" id="ARBA00009539"/>
    </source>
</evidence>
<dbReference type="Proteomes" id="UP000191554">
    <property type="component" value="Unassembled WGS sequence"/>
</dbReference>
<dbReference type="GO" id="GO:0005829">
    <property type="term" value="C:cytosol"/>
    <property type="evidence" value="ECO:0007669"/>
    <property type="project" value="TreeGrafter"/>
</dbReference>
<dbReference type="PROSITE" id="PS51330">
    <property type="entry name" value="DHFR_2"/>
    <property type="match status" value="1"/>
</dbReference>
<dbReference type="InterPro" id="IPR017925">
    <property type="entry name" value="DHFR_CS"/>
</dbReference>
<dbReference type="PRINTS" id="PR00070">
    <property type="entry name" value="DHFR"/>
</dbReference>
<evidence type="ECO:0000256" key="7">
    <source>
        <dbReference type="ARBA" id="ARBA00025067"/>
    </source>
</evidence>
<comment type="pathway">
    <text evidence="1 8">Cofactor biosynthesis; tetrahydrofolate biosynthesis; 5,6,7,8-tetrahydrofolate from 7,8-dihydrofolate: step 1/1.</text>
</comment>
<evidence type="ECO:0000256" key="4">
    <source>
        <dbReference type="ARBA" id="ARBA00022563"/>
    </source>
</evidence>
<evidence type="ECO:0000256" key="5">
    <source>
        <dbReference type="ARBA" id="ARBA00022857"/>
    </source>
</evidence>
<dbReference type="CDD" id="cd00209">
    <property type="entry name" value="DHFR"/>
    <property type="match status" value="1"/>
</dbReference>
<evidence type="ECO:0000256" key="3">
    <source>
        <dbReference type="ARBA" id="ARBA00012856"/>
    </source>
</evidence>
<comment type="similarity">
    <text evidence="2 8 9">Belongs to the dihydrofolate reductase family.</text>
</comment>
<evidence type="ECO:0000256" key="1">
    <source>
        <dbReference type="ARBA" id="ARBA00004903"/>
    </source>
</evidence>
<evidence type="ECO:0000313" key="11">
    <source>
        <dbReference type="EMBL" id="OPX42847.1"/>
    </source>
</evidence>
<comment type="function">
    <text evidence="7 8">Key enzyme in folate metabolism. Catalyzes an essential reaction for de novo glycine and purine synthesis, and for DNA precursor synthesis.</text>
</comment>
<reference evidence="11 12" key="1">
    <citation type="submission" date="2017-03" db="EMBL/GenBank/DDBJ databases">
        <title>Genome sequence of Clostridium hungatei DSM 14427.</title>
        <authorList>
            <person name="Poehlein A."/>
            <person name="Daniel R."/>
        </authorList>
    </citation>
    <scope>NUCLEOTIDE SEQUENCE [LARGE SCALE GENOMIC DNA]</scope>
    <source>
        <strain evidence="11 12">DSM 14427</strain>
    </source>
</reference>
<keyword evidence="12" id="KW-1185">Reference proteome</keyword>
<dbReference type="EMBL" id="MZGX01000024">
    <property type="protein sequence ID" value="OPX42847.1"/>
    <property type="molecule type" value="Genomic_DNA"/>
</dbReference>
<protein>
    <recommendedName>
        <fullName evidence="3 8">Dihydrofolate reductase</fullName>
        <ecNumber evidence="3 8">1.5.1.3</ecNumber>
    </recommendedName>
</protein>
<dbReference type="PIRSF" id="PIRSF000194">
    <property type="entry name" value="DHFR"/>
    <property type="match status" value="1"/>
</dbReference>
<dbReference type="PANTHER" id="PTHR48069:SF3">
    <property type="entry name" value="DIHYDROFOLATE REDUCTASE"/>
    <property type="match status" value="1"/>
</dbReference>
<evidence type="ECO:0000313" key="12">
    <source>
        <dbReference type="Proteomes" id="UP000191554"/>
    </source>
</evidence>
<dbReference type="GO" id="GO:0070401">
    <property type="term" value="F:NADP+ binding"/>
    <property type="evidence" value="ECO:0007669"/>
    <property type="project" value="UniProtKB-ARBA"/>
</dbReference>
<dbReference type="GO" id="GO:0006730">
    <property type="term" value="P:one-carbon metabolic process"/>
    <property type="evidence" value="ECO:0007669"/>
    <property type="project" value="UniProtKB-KW"/>
</dbReference>
<dbReference type="InterPro" id="IPR024072">
    <property type="entry name" value="DHFR-like_dom_sf"/>
</dbReference>
<dbReference type="Pfam" id="PF00186">
    <property type="entry name" value="DHFR_1"/>
    <property type="match status" value="1"/>
</dbReference>
<dbReference type="GO" id="GO:0046655">
    <property type="term" value="P:folic acid metabolic process"/>
    <property type="evidence" value="ECO:0007669"/>
    <property type="project" value="TreeGrafter"/>
</dbReference>
<feature type="domain" description="DHFR" evidence="10">
    <location>
        <begin position="1"/>
        <end position="158"/>
    </location>
</feature>
<name>A0A1V4SHY9_RUMHU</name>
<dbReference type="PROSITE" id="PS00075">
    <property type="entry name" value="DHFR_1"/>
    <property type="match status" value="1"/>
</dbReference>
<dbReference type="STRING" id="48256.CLHUN_33310"/>
<organism evidence="11 12">
    <name type="scientific">Ruminiclostridium hungatei</name>
    <name type="common">Clostridium hungatei</name>
    <dbReference type="NCBI Taxonomy" id="48256"/>
    <lineage>
        <taxon>Bacteria</taxon>
        <taxon>Bacillati</taxon>
        <taxon>Bacillota</taxon>
        <taxon>Clostridia</taxon>
        <taxon>Eubacteriales</taxon>
        <taxon>Oscillospiraceae</taxon>
        <taxon>Ruminiclostridium</taxon>
    </lineage>
</organism>
<evidence type="ECO:0000256" key="9">
    <source>
        <dbReference type="RuleBase" id="RU004474"/>
    </source>
</evidence>
<dbReference type="AlphaFoldDB" id="A0A1V4SHY9"/>
<evidence type="ECO:0000259" key="10">
    <source>
        <dbReference type="PROSITE" id="PS51330"/>
    </source>
</evidence>
<dbReference type="FunFam" id="3.40.430.10:FF:000001">
    <property type="entry name" value="Dihydrofolate reductase"/>
    <property type="match status" value="1"/>
</dbReference>
<dbReference type="GO" id="GO:0004146">
    <property type="term" value="F:dihydrofolate reductase activity"/>
    <property type="evidence" value="ECO:0007669"/>
    <property type="project" value="UniProtKB-EC"/>
</dbReference>
<dbReference type="OrthoDB" id="9804315at2"/>
<dbReference type="Gene3D" id="3.40.430.10">
    <property type="entry name" value="Dihydrofolate Reductase, subunit A"/>
    <property type="match status" value="1"/>
</dbReference>
<dbReference type="RefSeq" id="WP_080065766.1">
    <property type="nucleotide sequence ID" value="NZ_MZGX01000024.1"/>
</dbReference>
<dbReference type="GO" id="GO:0046452">
    <property type="term" value="P:dihydrofolate metabolic process"/>
    <property type="evidence" value="ECO:0007669"/>
    <property type="project" value="TreeGrafter"/>
</dbReference>
<dbReference type="SUPFAM" id="SSF53597">
    <property type="entry name" value="Dihydrofolate reductase-like"/>
    <property type="match status" value="1"/>
</dbReference>
<accession>A0A1V4SHY9</accession>
<gene>
    <name evidence="11" type="primary">dfrA</name>
    <name evidence="11" type="ORF">CLHUN_33310</name>
</gene>
<dbReference type="GO" id="GO:0046654">
    <property type="term" value="P:tetrahydrofolate biosynthetic process"/>
    <property type="evidence" value="ECO:0007669"/>
    <property type="project" value="UniProtKB-UniPathway"/>
</dbReference>
<proteinExistence type="inferred from homology"/>
<keyword evidence="6 8" id="KW-0560">Oxidoreductase</keyword>
<keyword evidence="4 8" id="KW-0554">One-carbon metabolism</keyword>
<dbReference type="InterPro" id="IPR001796">
    <property type="entry name" value="DHFR_dom"/>
</dbReference>